<keyword evidence="5" id="KW-1185">Reference proteome</keyword>
<dbReference type="AlphaFoldDB" id="A0A395LKC1"/>
<accession>A0A395LKC1</accession>
<dbReference type="Pfam" id="PF13174">
    <property type="entry name" value="TPR_6"/>
    <property type="match status" value="1"/>
</dbReference>
<feature type="signal peptide" evidence="3">
    <location>
        <begin position="1"/>
        <end position="31"/>
    </location>
</feature>
<evidence type="ECO:0000256" key="2">
    <source>
        <dbReference type="SAM" id="MobiDB-lite"/>
    </source>
</evidence>
<sequence length="315" mass="33528">MILLNPSAKPRAVMFGALAGLLLTSGAPALAQDNGDARIRKLEAEVRALQRRVFPGGDGRYFEPDISAPANSGPSSATQTTAVTDILARLDALESSIQSLTSQVELANNTQQGIEQRLSVLENNAATRTASATPSAALPGTSGVSSAATTTQPRTAAPAPTPAQSSGPSAERLAAVRAIAKPSTDDAGDDDYSYGFRLWEAEFYPEAQQALAAFVEQYPDHWRTTYGRNLLGRAFLDNGQAREAAPWFLQNYQADNDAARAPDSLLYLAKAMIELGDTNRACIALAEFSETYPAIASGRLSDEYQSSRRQVECPG</sequence>
<name>A0A395LKC1_9SPHN</name>
<evidence type="ECO:0000313" key="4">
    <source>
        <dbReference type="EMBL" id="RDS77433.1"/>
    </source>
</evidence>
<feature type="chain" id="PRO_5017298904" description="Tetratricopeptide repeat protein" evidence="3">
    <location>
        <begin position="32"/>
        <end position="315"/>
    </location>
</feature>
<keyword evidence="3" id="KW-0732">Signal</keyword>
<feature type="compositionally biased region" description="Low complexity" evidence="2">
    <location>
        <begin position="126"/>
        <end position="170"/>
    </location>
</feature>
<protein>
    <recommendedName>
        <fullName evidence="6">Tetratricopeptide repeat protein</fullName>
    </recommendedName>
</protein>
<dbReference type="OrthoDB" id="7390214at2"/>
<evidence type="ECO:0000256" key="3">
    <source>
        <dbReference type="SAM" id="SignalP"/>
    </source>
</evidence>
<evidence type="ECO:0008006" key="6">
    <source>
        <dbReference type="Google" id="ProtNLM"/>
    </source>
</evidence>
<dbReference type="InterPro" id="IPR019734">
    <property type="entry name" value="TPR_rpt"/>
</dbReference>
<dbReference type="InterPro" id="IPR011990">
    <property type="entry name" value="TPR-like_helical_dom_sf"/>
</dbReference>
<organism evidence="4 5">
    <name type="scientific">Alteriqipengyuania lutimaris</name>
    <dbReference type="NCBI Taxonomy" id="1538146"/>
    <lineage>
        <taxon>Bacteria</taxon>
        <taxon>Pseudomonadati</taxon>
        <taxon>Pseudomonadota</taxon>
        <taxon>Alphaproteobacteria</taxon>
        <taxon>Sphingomonadales</taxon>
        <taxon>Erythrobacteraceae</taxon>
        <taxon>Alteriqipengyuania</taxon>
    </lineage>
</organism>
<comment type="caution">
    <text evidence="4">The sequence shown here is derived from an EMBL/GenBank/DDBJ whole genome shotgun (WGS) entry which is preliminary data.</text>
</comment>
<feature type="region of interest" description="Disordered" evidence="2">
    <location>
        <begin position="126"/>
        <end position="173"/>
    </location>
</feature>
<reference evidence="4 5" key="1">
    <citation type="submission" date="2018-07" db="EMBL/GenBank/DDBJ databases">
        <title>Erythrobacter nanhaiensis sp. nov., a novel member of the genus Erythrobacter isolated from the South China Sea.</title>
        <authorList>
            <person name="Chen X."/>
            <person name="Liu J."/>
        </authorList>
    </citation>
    <scope>NUCLEOTIDE SEQUENCE [LARGE SCALE GENOMIC DNA]</scope>
    <source>
        <strain evidence="4 5">S-5</strain>
    </source>
</reference>
<evidence type="ECO:0000313" key="5">
    <source>
        <dbReference type="Proteomes" id="UP000254101"/>
    </source>
</evidence>
<keyword evidence="1" id="KW-0175">Coiled coil</keyword>
<dbReference type="SUPFAM" id="SSF48452">
    <property type="entry name" value="TPR-like"/>
    <property type="match status" value="1"/>
</dbReference>
<gene>
    <name evidence="4" type="ORF">DL238_07310</name>
</gene>
<proteinExistence type="predicted"/>
<dbReference type="EMBL" id="QRBB01000001">
    <property type="protein sequence ID" value="RDS77433.1"/>
    <property type="molecule type" value="Genomic_DNA"/>
</dbReference>
<dbReference type="Proteomes" id="UP000254101">
    <property type="component" value="Unassembled WGS sequence"/>
</dbReference>
<feature type="coiled-coil region" evidence="1">
    <location>
        <begin position="83"/>
        <end position="124"/>
    </location>
</feature>
<dbReference type="Gene3D" id="1.25.40.10">
    <property type="entry name" value="Tetratricopeptide repeat domain"/>
    <property type="match status" value="1"/>
</dbReference>
<evidence type="ECO:0000256" key="1">
    <source>
        <dbReference type="SAM" id="Coils"/>
    </source>
</evidence>